<dbReference type="EMBL" id="JACHVA010000033">
    <property type="protein sequence ID" value="MBC2600685.1"/>
    <property type="molecule type" value="Genomic_DNA"/>
</dbReference>
<dbReference type="Proteomes" id="UP000525652">
    <property type="component" value="Unassembled WGS sequence"/>
</dbReference>
<feature type="domain" description="Peptidase S55" evidence="2">
    <location>
        <begin position="1"/>
        <end position="141"/>
    </location>
</feature>
<feature type="signal peptide" evidence="1">
    <location>
        <begin position="1"/>
        <end position="23"/>
    </location>
</feature>
<protein>
    <recommendedName>
        <fullName evidence="2">Peptidase S55 domain-containing protein</fullName>
    </recommendedName>
</protein>
<feature type="chain" id="PRO_5031087898" description="Peptidase S55 domain-containing protein" evidence="1">
    <location>
        <begin position="24"/>
        <end position="588"/>
    </location>
</feature>
<keyword evidence="4" id="KW-1185">Reference proteome</keyword>
<accession>A0A7X1AVB4</accession>
<dbReference type="InterPro" id="IPR008763">
    <property type="entry name" value="Peptidase_S55"/>
</dbReference>
<sequence>MTRKLSLLFLLLAVAASLTQTYAEETIPLEEIQPGDSGEWRTVVSGSEVESFPLTVVGILDSFAGAGVPVILCRASDSINTATGPVSGMSGSPVYIKGRLAGAYAYGFPWSKDKTLIGVTPIGKMEPLFNYPDIPYRDALNAPIANSETTASLGLPNNFASIRTSTESTTSPRPLPIPLLASGISAKTLDAIQPWLEKNNLFVTAGAGGRTQKTDADFEAGSPLAVILASGDLTLGGVGTITRREGDRVIAFGHPMLSAGSVELPIGSAEVVDVVSSYRISFKLSNIGEVAGTLWQDSTTGIQAELGRIPYMIPITIHSDAAIKNPIEGKLAEHRDLTPSMALTYAAEGILTSREGPDEATVRGQLSIDIDGYDEPLEFSRVGVGFTGAIDLLFTFSDYLNAVVKGSQEFPRLKNISYDFKTENEEKRQLLHSIRLESSRIQADKPVELTIVTRKRNGELAHHTVEVPLPDAPDGSSFSLFVADADTLRSFDQIATYNPTRSLDQLITELRQIKDNGSIYVQLLRPSPGLRLDGRNLEELPPSVLRLYQSSLEKPGEKMLRESIVWETAIPVPGEFSGSSRIQFTTEP</sequence>
<keyword evidence="1" id="KW-0732">Signal</keyword>
<gene>
    <name evidence="3" type="ORF">H5P30_02700</name>
</gene>
<evidence type="ECO:0000259" key="2">
    <source>
        <dbReference type="PROSITE" id="PS51494"/>
    </source>
</evidence>
<proteinExistence type="predicted"/>
<organism evidence="3 4">
    <name type="scientific">Puniceicoccus vermicola</name>
    <dbReference type="NCBI Taxonomy" id="388746"/>
    <lineage>
        <taxon>Bacteria</taxon>
        <taxon>Pseudomonadati</taxon>
        <taxon>Verrucomicrobiota</taxon>
        <taxon>Opitutia</taxon>
        <taxon>Puniceicoccales</taxon>
        <taxon>Puniceicoccaceae</taxon>
        <taxon>Puniceicoccus</taxon>
    </lineage>
</organism>
<reference evidence="3 4" key="1">
    <citation type="submission" date="2020-07" db="EMBL/GenBank/DDBJ databases">
        <authorList>
            <person name="Feng X."/>
        </authorList>
    </citation>
    <scope>NUCLEOTIDE SEQUENCE [LARGE SCALE GENOMIC DNA]</scope>
    <source>
        <strain evidence="3 4">JCM14086</strain>
    </source>
</reference>
<evidence type="ECO:0000256" key="1">
    <source>
        <dbReference type="SAM" id="SignalP"/>
    </source>
</evidence>
<comment type="caution">
    <text evidence="3">The sequence shown here is derived from an EMBL/GenBank/DDBJ whole genome shotgun (WGS) entry which is preliminary data.</text>
</comment>
<dbReference type="RefSeq" id="WP_185691425.1">
    <property type="nucleotide sequence ID" value="NZ_JACHVA010000033.1"/>
</dbReference>
<dbReference type="AlphaFoldDB" id="A0A7X1AVB4"/>
<evidence type="ECO:0000313" key="4">
    <source>
        <dbReference type="Proteomes" id="UP000525652"/>
    </source>
</evidence>
<name>A0A7X1AVB4_9BACT</name>
<evidence type="ECO:0000313" key="3">
    <source>
        <dbReference type="EMBL" id="MBC2600685.1"/>
    </source>
</evidence>
<dbReference type="PROSITE" id="PS51494">
    <property type="entry name" value="SPOIVB"/>
    <property type="match status" value="1"/>
</dbReference>